<keyword evidence="12" id="KW-1185">Reference proteome</keyword>
<dbReference type="InterPro" id="IPR000358">
    <property type="entry name" value="RNR_small_fam"/>
</dbReference>
<dbReference type="PANTHER" id="PTHR21075:SF0">
    <property type="entry name" value="ANAEROBIC RIBONUCLEOSIDE-TRIPHOSPHATE REDUCTASE"/>
    <property type="match status" value="1"/>
</dbReference>
<dbReference type="InterPro" id="IPR005144">
    <property type="entry name" value="ATP-cone_dom"/>
</dbReference>
<evidence type="ECO:0000256" key="2">
    <source>
        <dbReference type="ARBA" id="ARBA00009303"/>
    </source>
</evidence>
<evidence type="ECO:0000256" key="1">
    <source>
        <dbReference type="ARBA" id="ARBA00001962"/>
    </source>
</evidence>
<comment type="similarity">
    <text evidence="2">Belongs to the ribonucleoside diphosphate reductase small chain family.</text>
</comment>
<dbReference type="GO" id="GO:0031250">
    <property type="term" value="C:anaerobic ribonucleoside-triphosphate reductase complex"/>
    <property type="evidence" value="ECO:0007669"/>
    <property type="project" value="TreeGrafter"/>
</dbReference>
<name>A0A9Q2CVQ3_9STAP</name>
<evidence type="ECO:0000256" key="6">
    <source>
        <dbReference type="ARBA" id="ARBA00022840"/>
    </source>
</evidence>
<dbReference type="GO" id="GO:0008998">
    <property type="term" value="F:ribonucleoside-triphosphate reductase (thioredoxin) activity"/>
    <property type="evidence" value="ECO:0007669"/>
    <property type="project" value="TreeGrafter"/>
</dbReference>
<sequence>MITQIRKRSGEIVNFDKDKISIAMSKANKATGEPGMAEMIDDLTNQVVEILEKSEDIITVEYIQDVVEDVLLKSDYKDTARAYIIYRDRQKQKRKRDIFERRAEMKPFEYPDLYSYVDAIRHSYWIHTEFNYTSDIQDYMQGALPHEKTAVTRSMLAISQVEVAVKTFWGDLYHRMPKYEIGAVGASFSESEVRHADAYSHLLEILGLNDEFSKIKDIPALKQRVDYLTRMVQYARSEDDREYVLSMILFSLFTEHVSLFSQFLIMMSFNKHRNMFKGLSNVIEATSKEEQIHGMFGIDIVNTIREEQPQWFDEEMEEAIYRACKEAYESEEKVIDWILGEGELEFMSSDVVKEFVKQRLNNSLVSVGYEKLFDVDEKLVSETTWFDDEVIGTKLTDFLHKRSVNYTKFSQSVSGDTIFSPNSDLESKSKQEVNQTIRLRMLDINNMK</sequence>
<proteinExistence type="inferred from homology"/>
<dbReference type="PANTHER" id="PTHR21075">
    <property type="entry name" value="ANAEROBIC RIBONUCLEOSIDE-TRIPHOSPHATE REDUCTASE"/>
    <property type="match status" value="1"/>
</dbReference>
<dbReference type="Pfam" id="PF03477">
    <property type="entry name" value="ATP-cone"/>
    <property type="match status" value="1"/>
</dbReference>
<dbReference type="GO" id="GO:0004748">
    <property type="term" value="F:ribonucleoside-diphosphate reductase activity, thioredoxin disulfide as acceptor"/>
    <property type="evidence" value="ECO:0007669"/>
    <property type="project" value="UniProtKB-EC"/>
</dbReference>
<comment type="subunit">
    <text evidence="3">Tetramer of two alpha and two beta subunits.</text>
</comment>
<evidence type="ECO:0000313" key="12">
    <source>
        <dbReference type="Proteomes" id="UP000579136"/>
    </source>
</evidence>
<evidence type="ECO:0000256" key="4">
    <source>
        <dbReference type="ARBA" id="ARBA00012274"/>
    </source>
</evidence>
<evidence type="ECO:0000259" key="10">
    <source>
        <dbReference type="PROSITE" id="PS51161"/>
    </source>
</evidence>
<comment type="caution">
    <text evidence="11">The sequence shown here is derived from an EMBL/GenBank/DDBJ whole genome shotgun (WGS) entry which is preliminary data.</text>
</comment>
<dbReference type="GO" id="GO:0009265">
    <property type="term" value="P:2'-deoxyribonucleotide biosynthetic process"/>
    <property type="evidence" value="ECO:0007669"/>
    <property type="project" value="TreeGrafter"/>
</dbReference>
<evidence type="ECO:0000256" key="9">
    <source>
        <dbReference type="SAM" id="Phobius"/>
    </source>
</evidence>
<dbReference type="RefSeq" id="WP_183672613.1">
    <property type="nucleotide sequence ID" value="NZ_CBCRYX010000011.1"/>
</dbReference>
<evidence type="ECO:0000256" key="8">
    <source>
        <dbReference type="PROSITE-ProRule" id="PRU00492"/>
    </source>
</evidence>
<dbReference type="PROSITE" id="PS51161">
    <property type="entry name" value="ATP_CONE"/>
    <property type="match status" value="1"/>
</dbReference>
<accession>A0A9Q2CVQ3</accession>
<keyword evidence="9" id="KW-0472">Membrane</keyword>
<keyword evidence="9" id="KW-0812">Transmembrane</keyword>
<evidence type="ECO:0000256" key="3">
    <source>
        <dbReference type="ARBA" id="ARBA00011209"/>
    </source>
</evidence>
<protein>
    <recommendedName>
        <fullName evidence="4">ribonucleoside-diphosphate reductase</fullName>
        <ecNumber evidence="4">1.17.4.1</ecNumber>
    </recommendedName>
</protein>
<evidence type="ECO:0000313" key="11">
    <source>
        <dbReference type="EMBL" id="MBB5175176.1"/>
    </source>
</evidence>
<dbReference type="EMBL" id="JACHHF010000001">
    <property type="protein sequence ID" value="MBB5175176.1"/>
    <property type="molecule type" value="Genomic_DNA"/>
</dbReference>
<dbReference type="Pfam" id="PF00268">
    <property type="entry name" value="Ribonuc_red_sm"/>
    <property type="match status" value="1"/>
</dbReference>
<evidence type="ECO:0000256" key="7">
    <source>
        <dbReference type="ARBA" id="ARBA00047754"/>
    </source>
</evidence>
<dbReference type="InterPro" id="IPR012348">
    <property type="entry name" value="RNR-like"/>
</dbReference>
<feature type="transmembrane region" description="Helical" evidence="9">
    <location>
        <begin position="243"/>
        <end position="265"/>
    </location>
</feature>
<dbReference type="Gene3D" id="1.10.620.20">
    <property type="entry name" value="Ribonucleotide Reductase, subunit A"/>
    <property type="match status" value="1"/>
</dbReference>
<dbReference type="Proteomes" id="UP000579136">
    <property type="component" value="Unassembled WGS sequence"/>
</dbReference>
<keyword evidence="5 8" id="KW-0547">Nucleotide-binding</keyword>
<keyword evidence="6 8" id="KW-0067">ATP-binding</keyword>
<organism evidence="11 12">
    <name type="scientific">Nosocomiicoccus ampullae</name>
    <dbReference type="NCBI Taxonomy" id="489910"/>
    <lineage>
        <taxon>Bacteria</taxon>
        <taxon>Bacillati</taxon>
        <taxon>Bacillota</taxon>
        <taxon>Bacilli</taxon>
        <taxon>Bacillales</taxon>
        <taxon>Staphylococcaceae</taxon>
        <taxon>Nosocomiicoccus</taxon>
    </lineage>
</organism>
<gene>
    <name evidence="11" type="ORF">HNQ45_000034</name>
</gene>
<dbReference type="SUPFAM" id="SSF47240">
    <property type="entry name" value="Ferritin-like"/>
    <property type="match status" value="1"/>
</dbReference>
<evidence type="ECO:0000256" key="5">
    <source>
        <dbReference type="ARBA" id="ARBA00022741"/>
    </source>
</evidence>
<comment type="cofactor">
    <cofactor evidence="1">
        <name>Fe cation</name>
        <dbReference type="ChEBI" id="CHEBI:24875"/>
    </cofactor>
</comment>
<dbReference type="InterPro" id="IPR033909">
    <property type="entry name" value="RNR_small"/>
</dbReference>
<reference evidence="11 12" key="1">
    <citation type="submission" date="2020-08" db="EMBL/GenBank/DDBJ databases">
        <title>Genomic Encyclopedia of Type Strains, Phase IV (KMG-IV): sequencing the most valuable type-strain genomes for metagenomic binning, comparative biology and taxonomic classification.</title>
        <authorList>
            <person name="Goeker M."/>
        </authorList>
    </citation>
    <scope>NUCLEOTIDE SEQUENCE [LARGE SCALE GENOMIC DNA]</scope>
    <source>
        <strain evidence="11 12">DSM 19163</strain>
    </source>
</reference>
<dbReference type="CDD" id="cd01049">
    <property type="entry name" value="RNRR2"/>
    <property type="match status" value="1"/>
</dbReference>
<dbReference type="InterPro" id="IPR009078">
    <property type="entry name" value="Ferritin-like_SF"/>
</dbReference>
<dbReference type="EC" id="1.17.4.1" evidence="4"/>
<comment type="catalytic activity">
    <reaction evidence="7">
        <text>a 2'-deoxyribonucleoside 5'-diphosphate + [thioredoxin]-disulfide + H2O = a ribonucleoside 5'-diphosphate + [thioredoxin]-dithiol</text>
        <dbReference type="Rhea" id="RHEA:23252"/>
        <dbReference type="Rhea" id="RHEA-COMP:10698"/>
        <dbReference type="Rhea" id="RHEA-COMP:10700"/>
        <dbReference type="ChEBI" id="CHEBI:15377"/>
        <dbReference type="ChEBI" id="CHEBI:29950"/>
        <dbReference type="ChEBI" id="CHEBI:50058"/>
        <dbReference type="ChEBI" id="CHEBI:57930"/>
        <dbReference type="ChEBI" id="CHEBI:73316"/>
        <dbReference type="EC" id="1.17.4.1"/>
    </reaction>
</comment>
<keyword evidence="11" id="KW-0560">Oxidoreductase</keyword>
<dbReference type="AlphaFoldDB" id="A0A9Q2CVQ3"/>
<dbReference type="GO" id="GO:0005524">
    <property type="term" value="F:ATP binding"/>
    <property type="evidence" value="ECO:0007669"/>
    <property type="project" value="UniProtKB-UniRule"/>
</dbReference>
<keyword evidence="9" id="KW-1133">Transmembrane helix</keyword>
<feature type="domain" description="ATP-cone" evidence="10">
    <location>
        <begin position="3"/>
        <end position="94"/>
    </location>
</feature>